<keyword evidence="16" id="KW-1185">Reference proteome</keyword>
<evidence type="ECO:0000256" key="3">
    <source>
        <dbReference type="ARBA" id="ARBA00009960"/>
    </source>
</evidence>
<evidence type="ECO:0000256" key="13">
    <source>
        <dbReference type="SAM" id="MobiDB-lite"/>
    </source>
</evidence>
<keyword evidence="10 14" id="KW-1133">Transmembrane helix</keyword>
<comment type="similarity">
    <text evidence="3">Belongs to the complex I NDUFA1 subunit family.</text>
</comment>
<proteinExistence type="inferred from homology"/>
<evidence type="ECO:0000256" key="12">
    <source>
        <dbReference type="ARBA" id="ARBA00023136"/>
    </source>
</evidence>
<dbReference type="EMBL" id="JBBJBU010000001">
    <property type="protein sequence ID" value="KAK7208097.1"/>
    <property type="molecule type" value="Genomic_DNA"/>
</dbReference>
<dbReference type="PANTHER" id="PTHR17098">
    <property type="entry name" value="NADH-UBIQUINONE OXIDOREDUCTASE MWFE SUBUNIT"/>
    <property type="match status" value="1"/>
</dbReference>
<reference evidence="15 16" key="1">
    <citation type="submission" date="2024-03" db="EMBL/GenBank/DDBJ databases">
        <title>Genome-scale model development and genomic sequencing of the oleaginous clade Lipomyces.</title>
        <authorList>
            <consortium name="Lawrence Berkeley National Laboratory"/>
            <person name="Czajka J.J."/>
            <person name="Han Y."/>
            <person name="Kim J."/>
            <person name="Mondo S.J."/>
            <person name="Hofstad B.A."/>
            <person name="Robles A."/>
            <person name="Haridas S."/>
            <person name="Riley R."/>
            <person name="LaButti K."/>
            <person name="Pangilinan J."/>
            <person name="Andreopoulos W."/>
            <person name="Lipzen A."/>
            <person name="Yan J."/>
            <person name="Wang M."/>
            <person name="Ng V."/>
            <person name="Grigoriev I.V."/>
            <person name="Spatafora J.W."/>
            <person name="Magnuson J.K."/>
            <person name="Baker S.E."/>
            <person name="Pomraning K.R."/>
        </authorList>
    </citation>
    <scope>NUCLEOTIDE SEQUENCE [LARGE SCALE GENOMIC DNA]</scope>
    <source>
        <strain evidence="15 16">Phaff 52-87</strain>
    </source>
</reference>
<comment type="caution">
    <text evidence="15">The sequence shown here is derived from an EMBL/GenBank/DDBJ whole genome shotgun (WGS) entry which is preliminary data.</text>
</comment>
<accession>A0ABR1FEA7</accession>
<evidence type="ECO:0000256" key="14">
    <source>
        <dbReference type="SAM" id="Phobius"/>
    </source>
</evidence>
<keyword evidence="11" id="KW-0496">Mitochondrion</keyword>
<dbReference type="PANTHER" id="PTHR17098:SF2">
    <property type="entry name" value="NADH DEHYDROGENASE [UBIQUINONE] 1 ALPHA SUBCOMPLEX SUBUNIT 1"/>
    <property type="match status" value="1"/>
</dbReference>
<sequence>MIPFEALMPYAVIVTMIGVASGGMALGNTWRHEGKKMRVHRDHWDKMMMERDMRLTGKFRAQSIDPIAPPEFATSSTWKATKPWDR</sequence>
<dbReference type="RefSeq" id="XP_064771130.1">
    <property type="nucleotide sequence ID" value="XM_064913949.1"/>
</dbReference>
<keyword evidence="5" id="KW-0813">Transport</keyword>
<organism evidence="15 16">
    <name type="scientific">Myxozyma melibiosi</name>
    <dbReference type="NCBI Taxonomy" id="54550"/>
    <lineage>
        <taxon>Eukaryota</taxon>
        <taxon>Fungi</taxon>
        <taxon>Dikarya</taxon>
        <taxon>Ascomycota</taxon>
        <taxon>Saccharomycotina</taxon>
        <taxon>Lipomycetes</taxon>
        <taxon>Lipomycetales</taxon>
        <taxon>Lipomycetaceae</taxon>
        <taxon>Myxozyma</taxon>
    </lineage>
</organism>
<keyword evidence="9" id="KW-0249">Electron transport</keyword>
<gene>
    <name evidence="15" type="ORF">BZA70DRAFT_287421</name>
</gene>
<evidence type="ECO:0000256" key="4">
    <source>
        <dbReference type="ARBA" id="ARBA00016392"/>
    </source>
</evidence>
<evidence type="ECO:0000256" key="7">
    <source>
        <dbReference type="ARBA" id="ARBA00022692"/>
    </source>
</evidence>
<protein>
    <recommendedName>
        <fullName evidence="4">NADH dehydrogenase [ubiquinone] 1 alpha subcomplex subunit 1</fullName>
    </recommendedName>
</protein>
<keyword evidence="12 14" id="KW-0472">Membrane</keyword>
<dbReference type="GeneID" id="90039461"/>
<comment type="function">
    <text evidence="1">Accessory subunit of the mitochondrial membrane respiratory chain NADH dehydrogenase (Complex I), that is believed not to be involved in catalysis. Complex I functions in the transfer of electrons from NADH to the respiratory chain. The immediate electron acceptor for the enzyme is believed to be ubiquinone.</text>
</comment>
<evidence type="ECO:0000256" key="1">
    <source>
        <dbReference type="ARBA" id="ARBA00003195"/>
    </source>
</evidence>
<keyword evidence="8" id="KW-0999">Mitochondrion inner membrane</keyword>
<evidence type="ECO:0000256" key="10">
    <source>
        <dbReference type="ARBA" id="ARBA00022989"/>
    </source>
</evidence>
<evidence type="ECO:0000313" key="15">
    <source>
        <dbReference type="EMBL" id="KAK7208097.1"/>
    </source>
</evidence>
<feature type="region of interest" description="Disordered" evidence="13">
    <location>
        <begin position="66"/>
        <end position="86"/>
    </location>
</feature>
<evidence type="ECO:0000256" key="11">
    <source>
        <dbReference type="ARBA" id="ARBA00023128"/>
    </source>
</evidence>
<evidence type="ECO:0000256" key="9">
    <source>
        <dbReference type="ARBA" id="ARBA00022982"/>
    </source>
</evidence>
<keyword evidence="7 14" id="KW-0812">Transmembrane</keyword>
<dbReference type="Pfam" id="PF15879">
    <property type="entry name" value="MWFE"/>
    <property type="match status" value="1"/>
</dbReference>
<comment type="subcellular location">
    <subcellularLocation>
        <location evidence="2">Mitochondrion inner membrane</location>
        <topology evidence="2">Single-pass membrane protein</topology>
        <orientation evidence="2">Matrix side</orientation>
    </subcellularLocation>
</comment>
<evidence type="ECO:0000313" key="16">
    <source>
        <dbReference type="Proteomes" id="UP001498771"/>
    </source>
</evidence>
<keyword evidence="6" id="KW-0679">Respiratory chain</keyword>
<evidence type="ECO:0000256" key="8">
    <source>
        <dbReference type="ARBA" id="ARBA00022792"/>
    </source>
</evidence>
<dbReference type="InterPro" id="IPR017384">
    <property type="entry name" value="NADH_Ub_cplx-1_asu_su-1"/>
</dbReference>
<feature type="transmembrane region" description="Helical" evidence="14">
    <location>
        <begin position="6"/>
        <end position="27"/>
    </location>
</feature>
<evidence type="ECO:0000256" key="2">
    <source>
        <dbReference type="ARBA" id="ARBA00004298"/>
    </source>
</evidence>
<name>A0ABR1FEA7_9ASCO</name>
<evidence type="ECO:0000256" key="6">
    <source>
        <dbReference type="ARBA" id="ARBA00022660"/>
    </source>
</evidence>
<evidence type="ECO:0000256" key="5">
    <source>
        <dbReference type="ARBA" id="ARBA00022448"/>
    </source>
</evidence>
<dbReference type="Proteomes" id="UP001498771">
    <property type="component" value="Unassembled WGS sequence"/>
</dbReference>